<evidence type="ECO:0000313" key="2">
    <source>
        <dbReference type="Proteomes" id="UP001631993"/>
    </source>
</evidence>
<evidence type="ECO:0008006" key="3">
    <source>
        <dbReference type="Google" id="ProtNLM"/>
    </source>
</evidence>
<dbReference type="Proteomes" id="UP001631993">
    <property type="component" value="Unassembled WGS sequence"/>
</dbReference>
<evidence type="ECO:0000313" key="1">
    <source>
        <dbReference type="EMBL" id="MFM9649959.1"/>
    </source>
</evidence>
<keyword evidence="2" id="KW-1185">Reference proteome</keyword>
<proteinExistence type="predicted"/>
<comment type="caution">
    <text evidence="1">The sequence shown here is derived from an EMBL/GenBank/DDBJ whole genome shotgun (WGS) entry which is preliminary data.</text>
</comment>
<dbReference type="RefSeq" id="WP_409097719.1">
    <property type="nucleotide sequence ID" value="NZ_JBJVNE010000014.1"/>
</dbReference>
<gene>
    <name evidence="1" type="ORF">ACKI1S_27900</name>
</gene>
<organism evidence="1 2">
    <name type="scientific">Streptomyces galilaeus</name>
    <dbReference type="NCBI Taxonomy" id="33899"/>
    <lineage>
        <taxon>Bacteria</taxon>
        <taxon>Bacillati</taxon>
        <taxon>Actinomycetota</taxon>
        <taxon>Actinomycetes</taxon>
        <taxon>Kitasatosporales</taxon>
        <taxon>Streptomycetaceae</taxon>
        <taxon>Streptomyces</taxon>
    </lineage>
</organism>
<sequence length="1047" mass="112804">MAFPLDIRTDLKLDGIWSDISSDVYQRDAKLISRGLRDQSTTADPASLQLTLNNRSGKYSRRNAMSTLFGKIGRNTQIRLSVPSDGDHYLQLDGVDDRNVTTPDGPAVEIPGDLDVRVEASTDWFSSRNQILIGKWLDTGDQRSWMLSLYRGLLYLRYSLDGTIAQDWFHAWPLPAEIPERAVVRATLDVDNGAGGRTVNLYWSTTMSGPWTLLQTSSQPGVMTLFNSTGPLTIGPHDDRDGALNPRHPFAGRMYRAEVRSGIGGTIIAAPDFRSMAPGAAPFTDSAGRLWTMAPGAEVRDREDRFVGEVSDWPLKWSTDDVDAWTSITASGLLRRMGQGQKPLDSTLRRKIPSGSPAAYWPMEESQQATQAYSPIPNVLPATVNGLEWGGFDTLVSSDPLPRIVSPATFNGPVPSAPAGAWQVEFVYTADGKMPPSAGAEAEVIQIRCAGGSARRWKISMKQGTGRVEAFDANDVSLMNTAIIVTDEVFDARWKRLRLWVSSTGGTITWRVDWSDIGGSRGGFGATFAGTAGYVTTVQANWGSLVDGWGVGHIAVFPRAGDLTFDGSDDAFTGEPAQTRMYRLALEEGFAVTRQAGPNPALVGYQRPDPVLTLVEAAADADGGLLTEDIRSLALRYRDRSSIYHQDPRLTLSYTAPGLGPDIEPVDDDTAVVNDVTVNRDAGSAGRAVLETGPLSVQDIGKYDTAVTLSLASDSQAEPIAYWKLSLGTFDAARYPTITINLHKPGAESLIPAILAMREGDKVRLTNLPEWVSHDDVDLIVYGWSEVLELHRWVVTLNCGPAGPWDTAFLNTIVEDFEDSTLNVTFTSAGALPWARSTNRFQYGSWSYRSGAITNNQDSDAILAIPYGARSLSFWYRTVSEPSGPGFTGDYLSVIVNGSEVLRASGDTPWTLRTLDVTGVSAVTFRYHKDNSSAVGDDSAYIDQVRIGFGQLPSLKAGASSSSLAAPATATALSLSVATASGPVWTTSPTEYPQDIRVGGEVMSVTAVSGAVSPQTFTIGTRSVNGVVKAHTADTAVDTASPTPVAL</sequence>
<name>A0ABW9INA7_STRGJ</name>
<dbReference type="EMBL" id="JBJVNE010000014">
    <property type="protein sequence ID" value="MFM9649959.1"/>
    <property type="molecule type" value="Genomic_DNA"/>
</dbReference>
<reference evidence="1 2" key="1">
    <citation type="submission" date="2024-12" db="EMBL/GenBank/DDBJ databases">
        <title>Forecasting of Potato common scab and diversities of Pathogenic streptomyces spp. in china.</title>
        <authorList>
            <person name="Handique U."/>
            <person name="Wu J."/>
        </authorList>
    </citation>
    <scope>NUCLEOTIDE SEQUENCE [LARGE SCALE GENOMIC DNA]</scope>
    <source>
        <strain evidence="1 2">ZRIMU1585</strain>
    </source>
</reference>
<accession>A0ABW9INA7</accession>
<protein>
    <recommendedName>
        <fullName evidence="3">Minor tail protein</fullName>
    </recommendedName>
</protein>